<gene>
    <name evidence="3" type="ORF">FED44_04150</name>
</gene>
<dbReference type="GO" id="GO:0015833">
    <property type="term" value="P:peptide transport"/>
    <property type="evidence" value="ECO:0007669"/>
    <property type="project" value="TreeGrafter"/>
</dbReference>
<organism evidence="3 4">
    <name type="scientific">Microbispora triticiradicis</name>
    <dbReference type="NCBI Taxonomy" id="2200763"/>
    <lineage>
        <taxon>Bacteria</taxon>
        <taxon>Bacillati</taxon>
        <taxon>Actinomycetota</taxon>
        <taxon>Actinomycetes</taxon>
        <taxon>Streptosporangiales</taxon>
        <taxon>Streptosporangiaceae</taxon>
        <taxon>Microbispora</taxon>
    </lineage>
</organism>
<evidence type="ECO:0000259" key="2">
    <source>
        <dbReference type="Pfam" id="PF00496"/>
    </source>
</evidence>
<comment type="caution">
    <text evidence="3">The sequence shown here is derived from an EMBL/GenBank/DDBJ whole genome shotgun (WGS) entry which is preliminary data.</text>
</comment>
<dbReference type="EMBL" id="VANP01000001">
    <property type="protein sequence ID" value="TLP66655.1"/>
    <property type="molecule type" value="Genomic_DNA"/>
</dbReference>
<accession>A0A5R8ZMT0</accession>
<protein>
    <submittedName>
        <fullName evidence="3">ABC transporter substrate-binding protein</fullName>
    </submittedName>
</protein>
<dbReference type="PANTHER" id="PTHR30290">
    <property type="entry name" value="PERIPLASMIC BINDING COMPONENT OF ABC TRANSPORTER"/>
    <property type="match status" value="1"/>
</dbReference>
<proteinExistence type="predicted"/>
<dbReference type="PROSITE" id="PS51257">
    <property type="entry name" value="PROKAR_LIPOPROTEIN"/>
    <property type="match status" value="1"/>
</dbReference>
<dbReference type="GO" id="GO:1904680">
    <property type="term" value="F:peptide transmembrane transporter activity"/>
    <property type="evidence" value="ECO:0007669"/>
    <property type="project" value="TreeGrafter"/>
</dbReference>
<dbReference type="Gene3D" id="3.40.190.10">
    <property type="entry name" value="Periplasmic binding protein-like II"/>
    <property type="match status" value="1"/>
</dbReference>
<feature type="signal peptide" evidence="1">
    <location>
        <begin position="1"/>
        <end position="24"/>
    </location>
</feature>
<dbReference type="Proteomes" id="UP000309033">
    <property type="component" value="Unassembled WGS sequence"/>
</dbReference>
<name>A0A5R8ZMT0_9ACTN</name>
<dbReference type="PANTHER" id="PTHR30290:SF82">
    <property type="entry name" value="ABC-TYPE DIPEPTIDE_OLIGOPEPTIDE TRANSPORT SYSTEM, PERIPLASMIC COMPONENT"/>
    <property type="match status" value="1"/>
</dbReference>
<dbReference type="InterPro" id="IPR030678">
    <property type="entry name" value="Peptide/Ni-bd"/>
</dbReference>
<dbReference type="AlphaFoldDB" id="A0A5R8ZMT0"/>
<dbReference type="CDD" id="cd08509">
    <property type="entry name" value="PBP2_TmCBP_oligosaccharides_like"/>
    <property type="match status" value="1"/>
</dbReference>
<evidence type="ECO:0000313" key="4">
    <source>
        <dbReference type="Proteomes" id="UP000309033"/>
    </source>
</evidence>
<dbReference type="SUPFAM" id="SSF53850">
    <property type="entry name" value="Periplasmic binding protein-like II"/>
    <property type="match status" value="1"/>
</dbReference>
<reference evidence="3" key="1">
    <citation type="submission" date="2019-05" db="EMBL/GenBank/DDBJ databases">
        <title>Isolation, diversity and antifungal activity of Actinobacteria from wheat.</title>
        <authorList>
            <person name="Yu B."/>
        </authorList>
    </citation>
    <scope>NUCLEOTIDE SEQUENCE [LARGE SCALE GENOMIC DNA]</scope>
    <source>
        <strain evidence="3">NEAU-HEGS1-5</strain>
    </source>
</reference>
<dbReference type="PIRSF" id="PIRSF002741">
    <property type="entry name" value="MppA"/>
    <property type="match status" value="1"/>
</dbReference>
<feature type="domain" description="Solute-binding protein family 5" evidence="2">
    <location>
        <begin position="92"/>
        <end position="464"/>
    </location>
</feature>
<evidence type="ECO:0000313" key="3">
    <source>
        <dbReference type="EMBL" id="TLP66655.1"/>
    </source>
</evidence>
<keyword evidence="4" id="KW-1185">Reference proteome</keyword>
<dbReference type="GO" id="GO:0043190">
    <property type="term" value="C:ATP-binding cassette (ABC) transporter complex"/>
    <property type="evidence" value="ECO:0007669"/>
    <property type="project" value="InterPro"/>
</dbReference>
<dbReference type="GO" id="GO:0042597">
    <property type="term" value="C:periplasmic space"/>
    <property type="evidence" value="ECO:0007669"/>
    <property type="project" value="UniProtKB-ARBA"/>
</dbReference>
<dbReference type="Gene3D" id="3.90.76.10">
    <property type="entry name" value="Dipeptide-binding Protein, Domain 1"/>
    <property type="match status" value="1"/>
</dbReference>
<dbReference type="OrthoDB" id="9764591at2"/>
<dbReference type="InterPro" id="IPR000914">
    <property type="entry name" value="SBP_5_dom"/>
</dbReference>
<keyword evidence="1" id="KW-0732">Signal</keyword>
<evidence type="ECO:0000256" key="1">
    <source>
        <dbReference type="SAM" id="SignalP"/>
    </source>
</evidence>
<dbReference type="Pfam" id="PF00496">
    <property type="entry name" value="SBP_bac_5"/>
    <property type="match status" value="1"/>
</dbReference>
<dbReference type="InterPro" id="IPR039424">
    <property type="entry name" value="SBP_5"/>
</dbReference>
<dbReference type="Gene3D" id="3.10.105.10">
    <property type="entry name" value="Dipeptide-binding Protein, Domain 3"/>
    <property type="match status" value="1"/>
</dbReference>
<sequence>MSIKTPRAAAGLAALILVAGCSSSGGSPGQAAGATSGAGGSAASSEPLVVYTGGSGDIQPIFNPYLPGALGGGGTIFEPLFFYNTVRSEGAPRPRLGESFSWNDDGTELSISLRSGVKWSDGRPFTADDVVFTLKMITEHKAMNGTGYQGKATATDATHVVIKFDEPAFVDGPQVLGRIWIVPEHKWKDIPDPTKEQLREPVGTGPYVVDELKPQAFTLKANPDYWGGEPAVKKIRFPSLSGNQSGATALKAGQIDWQTGPVPDIANVEQSYPGYKLITTPVNQMVLDTCANAELGCKGPQTDPAVRQAIYHAVNRTQLNALAFENTSAEISPSMALLQRDQAVISGRLQNKVAPMQPDAARAQQILESAGYAKGADGIYVKDGKPVKLTLKTVAGWTDYITAADTLGQQLAKAGIKVTVQQLSYNEWADARGRGDFELMLDSLYQGPAADPFYVYSYFYSTDSTDKVGGTPGANISRFSDPDVDRAIAELKKINVSDTAARQPYFDTIQTRVEQSMPYVPLLTQGTINIYNARKFTGWPTKEDLYAFPAAWQAPDASEIYLRLRPTGK</sequence>
<feature type="chain" id="PRO_5039253919" evidence="1">
    <location>
        <begin position="25"/>
        <end position="569"/>
    </location>
</feature>